<gene>
    <name evidence="2" type="ORF">MAMMFC1_02875</name>
</gene>
<dbReference type="AlphaFoldDB" id="A0A348AM92"/>
<name>A0A348AM92_9FIRM</name>
<proteinExistence type="predicted"/>
<feature type="region of interest" description="Disordered" evidence="1">
    <location>
        <begin position="74"/>
        <end position="109"/>
    </location>
</feature>
<organism evidence="2 3">
    <name type="scientific">Methylomusa anaerophila</name>
    <dbReference type="NCBI Taxonomy" id="1930071"/>
    <lineage>
        <taxon>Bacteria</taxon>
        <taxon>Bacillati</taxon>
        <taxon>Bacillota</taxon>
        <taxon>Negativicutes</taxon>
        <taxon>Selenomonadales</taxon>
        <taxon>Sporomusaceae</taxon>
        <taxon>Methylomusa</taxon>
    </lineage>
</organism>
<feature type="compositionally biased region" description="Basic and acidic residues" evidence="1">
    <location>
        <begin position="74"/>
        <end position="103"/>
    </location>
</feature>
<dbReference type="KEGG" id="mana:MAMMFC1_02875"/>
<dbReference type="RefSeq" id="WP_126309120.1">
    <property type="nucleotide sequence ID" value="NZ_AP018449.1"/>
</dbReference>
<evidence type="ECO:0000313" key="2">
    <source>
        <dbReference type="EMBL" id="BBB92190.1"/>
    </source>
</evidence>
<accession>A0A348AM92</accession>
<dbReference type="Proteomes" id="UP000276437">
    <property type="component" value="Chromosome"/>
</dbReference>
<protein>
    <submittedName>
        <fullName evidence="2">Uncharacterized protein</fullName>
    </submittedName>
</protein>
<dbReference type="EMBL" id="AP018449">
    <property type="protein sequence ID" value="BBB92190.1"/>
    <property type="molecule type" value="Genomic_DNA"/>
</dbReference>
<evidence type="ECO:0000313" key="3">
    <source>
        <dbReference type="Proteomes" id="UP000276437"/>
    </source>
</evidence>
<dbReference type="OrthoDB" id="2087623at2"/>
<evidence type="ECO:0000256" key="1">
    <source>
        <dbReference type="SAM" id="MobiDB-lite"/>
    </source>
</evidence>
<reference evidence="2 3" key="1">
    <citation type="journal article" date="2018" name="Int. J. Syst. Evol. Microbiol.">
        <title>Methylomusa anaerophila gen. nov., sp. nov., an anaerobic methanol-utilizing bacterium isolated from a microbial fuel cell.</title>
        <authorList>
            <person name="Amano N."/>
            <person name="Yamamuro A."/>
            <person name="Miyahara M."/>
            <person name="Kouzuma A."/>
            <person name="Abe T."/>
            <person name="Watanabe K."/>
        </authorList>
    </citation>
    <scope>NUCLEOTIDE SEQUENCE [LARGE SCALE GENOMIC DNA]</scope>
    <source>
        <strain evidence="2 3">MMFC1</strain>
    </source>
</reference>
<sequence length="109" mass="12907">MADKKLDKKYDGGNFIEEKYVDIKTKIDSGVNDGFSFVHLIGFIDVEKIISLDWKKFFLEKKYPFAVLIVAPNKRDKHDSSKDDKDDKDDKYDDCDDKDKKDYEDDEYY</sequence>
<keyword evidence="3" id="KW-1185">Reference proteome</keyword>